<feature type="chain" id="PRO_5047226004" evidence="1">
    <location>
        <begin position="25"/>
        <end position="113"/>
    </location>
</feature>
<dbReference type="RefSeq" id="WP_379231039.1">
    <property type="nucleotide sequence ID" value="NZ_JBHSTE010000001.1"/>
</dbReference>
<gene>
    <name evidence="2" type="ORF">ACFP56_03195</name>
</gene>
<dbReference type="NCBIfam" id="NF038039">
    <property type="entry name" value="WGxxGxxG-CTERM"/>
    <property type="match status" value="1"/>
</dbReference>
<dbReference type="Proteomes" id="UP001596233">
    <property type="component" value="Unassembled WGS sequence"/>
</dbReference>
<accession>A0ABW1V2I0</accession>
<name>A0ABW1V2I0_9BACL</name>
<feature type="signal peptide" evidence="1">
    <location>
        <begin position="1"/>
        <end position="24"/>
    </location>
</feature>
<protein>
    <submittedName>
        <fullName evidence="2">WGxxGxxG family protein</fullName>
    </submittedName>
</protein>
<sequence length="113" mass="12628">MKKLISLAFAFALLFTLPSVSAHAMTNNQTNAKQSRMTDSTINDVNNYQTNDGAANNFRANNTTNNQSDRYRATANNYRTNAVDNDRGNNWGWLGLLGLTGLLGLRSRQRERT</sequence>
<proteinExistence type="predicted"/>
<dbReference type="EMBL" id="JBHSTE010000001">
    <property type="protein sequence ID" value="MFC6331614.1"/>
    <property type="molecule type" value="Genomic_DNA"/>
</dbReference>
<reference evidence="3" key="1">
    <citation type="journal article" date="2019" name="Int. J. Syst. Evol. Microbiol.">
        <title>The Global Catalogue of Microorganisms (GCM) 10K type strain sequencing project: providing services to taxonomists for standard genome sequencing and annotation.</title>
        <authorList>
            <consortium name="The Broad Institute Genomics Platform"/>
            <consortium name="The Broad Institute Genome Sequencing Center for Infectious Disease"/>
            <person name="Wu L."/>
            <person name="Ma J."/>
        </authorList>
    </citation>
    <scope>NUCLEOTIDE SEQUENCE [LARGE SCALE GENOMIC DNA]</scope>
    <source>
        <strain evidence="3">PCU 280</strain>
    </source>
</reference>
<dbReference type="NCBIfam" id="NF041742">
    <property type="entry name" value="WGxxGxxG_fam"/>
    <property type="match status" value="1"/>
</dbReference>
<keyword evidence="3" id="KW-1185">Reference proteome</keyword>
<organism evidence="2 3">
    <name type="scientific">Paenibacillus septentrionalis</name>
    <dbReference type="NCBI Taxonomy" id="429342"/>
    <lineage>
        <taxon>Bacteria</taxon>
        <taxon>Bacillati</taxon>
        <taxon>Bacillota</taxon>
        <taxon>Bacilli</taxon>
        <taxon>Bacillales</taxon>
        <taxon>Paenibacillaceae</taxon>
        <taxon>Paenibacillus</taxon>
    </lineage>
</organism>
<comment type="caution">
    <text evidence="2">The sequence shown here is derived from an EMBL/GenBank/DDBJ whole genome shotgun (WGS) entry which is preliminary data.</text>
</comment>
<evidence type="ECO:0000313" key="2">
    <source>
        <dbReference type="EMBL" id="MFC6331614.1"/>
    </source>
</evidence>
<keyword evidence="1" id="KW-0732">Signal</keyword>
<evidence type="ECO:0000256" key="1">
    <source>
        <dbReference type="SAM" id="SignalP"/>
    </source>
</evidence>
<evidence type="ECO:0000313" key="3">
    <source>
        <dbReference type="Proteomes" id="UP001596233"/>
    </source>
</evidence>